<dbReference type="EMBL" id="JABBWK010000111">
    <property type="protein sequence ID" value="KAG1892982.1"/>
    <property type="molecule type" value="Genomic_DNA"/>
</dbReference>
<evidence type="ECO:0000313" key="1">
    <source>
        <dbReference type="EMBL" id="KAG1892982.1"/>
    </source>
</evidence>
<evidence type="ECO:0000313" key="2">
    <source>
        <dbReference type="Proteomes" id="UP001195769"/>
    </source>
</evidence>
<keyword evidence="2" id="KW-1185">Reference proteome</keyword>
<protein>
    <submittedName>
        <fullName evidence="1">Uncharacterized protein</fullName>
    </submittedName>
</protein>
<organism evidence="1 2">
    <name type="scientific">Suillus fuscotomentosus</name>
    <dbReference type="NCBI Taxonomy" id="1912939"/>
    <lineage>
        <taxon>Eukaryota</taxon>
        <taxon>Fungi</taxon>
        <taxon>Dikarya</taxon>
        <taxon>Basidiomycota</taxon>
        <taxon>Agaricomycotina</taxon>
        <taxon>Agaricomycetes</taxon>
        <taxon>Agaricomycetidae</taxon>
        <taxon>Boletales</taxon>
        <taxon>Suillineae</taxon>
        <taxon>Suillaceae</taxon>
        <taxon>Suillus</taxon>
    </lineage>
</organism>
<gene>
    <name evidence="1" type="ORF">F5891DRAFT_1209378</name>
</gene>
<proteinExistence type="predicted"/>
<reference evidence="1" key="1">
    <citation type="journal article" date="2020" name="New Phytol.">
        <title>Comparative genomics reveals dynamic genome evolution in host specialist ectomycorrhizal fungi.</title>
        <authorList>
            <person name="Lofgren L.A."/>
            <person name="Nguyen N.H."/>
            <person name="Vilgalys R."/>
            <person name="Ruytinx J."/>
            <person name="Liao H.L."/>
            <person name="Branco S."/>
            <person name="Kuo A."/>
            <person name="LaButti K."/>
            <person name="Lipzen A."/>
            <person name="Andreopoulos W."/>
            <person name="Pangilinan J."/>
            <person name="Riley R."/>
            <person name="Hundley H."/>
            <person name="Na H."/>
            <person name="Barry K."/>
            <person name="Grigoriev I.V."/>
            <person name="Stajich J.E."/>
            <person name="Kennedy P.G."/>
        </authorList>
    </citation>
    <scope>NUCLEOTIDE SEQUENCE</scope>
    <source>
        <strain evidence="1">FC203</strain>
    </source>
</reference>
<dbReference type="RefSeq" id="XP_041218558.1">
    <property type="nucleotide sequence ID" value="XM_041369135.1"/>
</dbReference>
<dbReference type="AlphaFoldDB" id="A0AAD4DSB9"/>
<sequence length="251" mass="28501">MRVVYPLNCLVSKPSISLRVPCHSARTSFVKSPPDNYRTSISAIVDLLARPKSPQHPDYLLVIPLHSESFRPSFKFKGLSSVKFIGIGNFELDDSFLNDVPVAWPGIQELKFISWKRRASYSVTFTAMISLASRCRSLQTLHLTVDATQSTTIPRAPGGTEKLWPTQTTLRNLHLGYSRVSEVAHIPYFLADVFPTLWDFKFYERYVRNCAADIDLRLALEEAYSQLMTLRNSPYDNSDKLWETDSDDSGT</sequence>
<dbReference type="GeneID" id="64663433"/>
<comment type="caution">
    <text evidence="1">The sequence shown here is derived from an EMBL/GenBank/DDBJ whole genome shotgun (WGS) entry which is preliminary data.</text>
</comment>
<name>A0AAD4DSB9_9AGAM</name>
<accession>A0AAD4DSB9</accession>
<dbReference type="Proteomes" id="UP001195769">
    <property type="component" value="Unassembled WGS sequence"/>
</dbReference>